<protein>
    <recommendedName>
        <fullName evidence="2">Bacterial Pleckstrin homology domain-containing protein</fullName>
    </recommendedName>
</protein>
<dbReference type="Pfam" id="PF10882">
    <property type="entry name" value="bPH_5"/>
    <property type="match status" value="1"/>
</dbReference>
<proteinExistence type="predicted"/>
<dbReference type="InterPro" id="IPR027783">
    <property type="entry name" value="Bacterial_PH-related"/>
</dbReference>
<accession>A0A379MMQ8</accession>
<sequence>MPFRWSRRVRGVTIACGVTSLGAVLYLLWWLDGTMPTLLWVRLAVALVIVGSAVGAVGYMPIRLLADGEEITIRRLFGALRIPLGEVTEVRPIPKAYLDGSFRTFGSGGFFGYLGRFRNKRLGNYTMYATDLKRLVRVDTDRRRYVFSCERPEEFAEFVRERLRKKE</sequence>
<evidence type="ECO:0000313" key="3">
    <source>
        <dbReference type="EMBL" id="SUE33014.1"/>
    </source>
</evidence>
<keyword evidence="1" id="KW-0472">Membrane</keyword>
<dbReference type="AlphaFoldDB" id="A0A379MMQ8"/>
<dbReference type="EMBL" id="UGVL01000001">
    <property type="protein sequence ID" value="SUE33014.1"/>
    <property type="molecule type" value="Genomic_DNA"/>
</dbReference>
<reference evidence="3 4" key="1">
    <citation type="submission" date="2018-06" db="EMBL/GenBank/DDBJ databases">
        <authorList>
            <consortium name="Pathogen Informatics"/>
            <person name="Doyle S."/>
        </authorList>
    </citation>
    <scope>NUCLEOTIDE SEQUENCE [LARGE SCALE GENOMIC DNA]</scope>
    <source>
        <strain evidence="3 4">NCTC11190</strain>
    </source>
</reference>
<keyword evidence="1" id="KW-1133">Transmembrane helix</keyword>
<keyword evidence="1" id="KW-0812">Transmembrane</keyword>
<dbReference type="STRING" id="880526.GCA_000427365_01235"/>
<evidence type="ECO:0000313" key="4">
    <source>
        <dbReference type="Proteomes" id="UP000255233"/>
    </source>
</evidence>
<organism evidence="3 4">
    <name type="scientific">Rikenella microfusus</name>
    <dbReference type="NCBI Taxonomy" id="28139"/>
    <lineage>
        <taxon>Bacteria</taxon>
        <taxon>Pseudomonadati</taxon>
        <taxon>Bacteroidota</taxon>
        <taxon>Bacteroidia</taxon>
        <taxon>Bacteroidales</taxon>
        <taxon>Rikenellaceae</taxon>
        <taxon>Rikenella</taxon>
    </lineage>
</organism>
<feature type="transmembrane region" description="Helical" evidence="1">
    <location>
        <begin position="12"/>
        <end position="31"/>
    </location>
</feature>
<evidence type="ECO:0000259" key="2">
    <source>
        <dbReference type="Pfam" id="PF10882"/>
    </source>
</evidence>
<gene>
    <name evidence="3" type="ORF">NCTC11190_00207</name>
</gene>
<name>A0A379MMQ8_9BACT</name>
<feature type="domain" description="Bacterial Pleckstrin homology" evidence="2">
    <location>
        <begin position="65"/>
        <end position="162"/>
    </location>
</feature>
<keyword evidence="4" id="KW-1185">Reference proteome</keyword>
<evidence type="ECO:0000256" key="1">
    <source>
        <dbReference type="SAM" id="Phobius"/>
    </source>
</evidence>
<dbReference type="Proteomes" id="UP000255233">
    <property type="component" value="Unassembled WGS sequence"/>
</dbReference>
<feature type="transmembrane region" description="Helical" evidence="1">
    <location>
        <begin position="43"/>
        <end position="66"/>
    </location>
</feature>